<dbReference type="GO" id="GO:0046872">
    <property type="term" value="F:metal ion binding"/>
    <property type="evidence" value="ECO:0007669"/>
    <property type="project" value="UniProtKB-KW"/>
</dbReference>
<feature type="domain" description="Amidohydrolase-related" evidence="4">
    <location>
        <begin position="59"/>
        <end position="422"/>
    </location>
</feature>
<dbReference type="FunFam" id="3.20.20.140:FF:000014">
    <property type="entry name" value="5-methylthioadenosine/S-adenosylhomocysteine deaminase"/>
    <property type="match status" value="1"/>
</dbReference>
<keyword evidence="2" id="KW-0378">Hydrolase</keyword>
<sequence>MHPSSILIRGATVVTMDEKRRIIKNGCVFIEHGRIQHVGREDEVREKADLEIHAKSMVALPGLIDCHVHLAQAILRGVAEDLPLIEWLTKKIWPLQGSYTKEEGVASAKLCMLEMIKSGTTTFLESGLHPRYGIDEIAQVAVHSGLRAFLSRMIMEGSGYASQSGTLHPGLVESGEQSFSDALRLHKKWDGREGGRIKFWFALRSLGAVTKSVIEQTCSAARELSSGVTMHLAEVKEDVEYSKKQFGVTPLEFVKSAGMLQTRSVFAHMVWLENHEIEALSKSASSVAHCPSSNCKLGSGVAKTYEMTRARVNVALGTDGAPCNNSHDLFREMRLTSFLQRARLLDPTVMGAQTVLEMATINGARALGIDHEVGSLEKGKKADLILVDLSKPHTTPSPDIAATLVYSASGCDVDTVIVDGKLLMQNRRVLTIDEEQVLKQANEALLRVLDRI</sequence>
<dbReference type="PANTHER" id="PTHR43794">
    <property type="entry name" value="AMINOHYDROLASE SSNA-RELATED"/>
    <property type="match status" value="1"/>
</dbReference>
<dbReference type="Gene3D" id="2.30.40.10">
    <property type="entry name" value="Urease, subunit C, domain 1"/>
    <property type="match status" value="1"/>
</dbReference>
<accession>A0A2R6A9Z0</accession>
<dbReference type="CDD" id="cd01298">
    <property type="entry name" value="ATZ_TRZ_like"/>
    <property type="match status" value="1"/>
</dbReference>
<dbReference type="SUPFAM" id="SSF51556">
    <property type="entry name" value="Metallo-dependent hydrolases"/>
    <property type="match status" value="1"/>
</dbReference>
<dbReference type="InterPro" id="IPR011059">
    <property type="entry name" value="Metal-dep_hydrolase_composite"/>
</dbReference>
<dbReference type="Pfam" id="PF01979">
    <property type="entry name" value="Amidohydro_1"/>
    <property type="match status" value="1"/>
</dbReference>
<dbReference type="GO" id="GO:0019239">
    <property type="term" value="F:deaminase activity"/>
    <property type="evidence" value="ECO:0007669"/>
    <property type="project" value="UniProtKB-ARBA"/>
</dbReference>
<organism evidence="5 6">
    <name type="scientific">Candidatus Marsarchaeota G1 archaeon OSP_D</name>
    <dbReference type="NCBI Taxonomy" id="1978155"/>
    <lineage>
        <taxon>Archaea</taxon>
        <taxon>Candidatus Marsarchaeota</taxon>
        <taxon>Candidatus Marsarchaeota group 1</taxon>
    </lineage>
</organism>
<gene>
    <name evidence="5" type="ORF">B9Q01_05430</name>
</gene>
<keyword evidence="1" id="KW-0479">Metal-binding</keyword>
<reference evidence="5 6" key="1">
    <citation type="submission" date="2017-04" db="EMBL/GenBank/DDBJ databases">
        <title>Novel microbial lineages endemic to geothermal iron-oxide mats fill important gaps in the evolutionary history of Archaea.</title>
        <authorList>
            <person name="Jay Z.J."/>
            <person name="Beam J.P."/>
            <person name="Dlakic M."/>
            <person name="Rusch D.B."/>
            <person name="Kozubal M.A."/>
            <person name="Inskeep W.P."/>
        </authorList>
    </citation>
    <scope>NUCLEOTIDE SEQUENCE [LARGE SCALE GENOMIC DNA]</scope>
    <source>
        <strain evidence="5">OSP_D</strain>
    </source>
</reference>
<evidence type="ECO:0000256" key="3">
    <source>
        <dbReference type="ARBA" id="ARBA00022833"/>
    </source>
</evidence>
<evidence type="ECO:0000259" key="4">
    <source>
        <dbReference type="Pfam" id="PF01979"/>
    </source>
</evidence>
<dbReference type="PANTHER" id="PTHR43794:SF11">
    <property type="entry name" value="AMIDOHYDROLASE-RELATED DOMAIN-CONTAINING PROTEIN"/>
    <property type="match status" value="1"/>
</dbReference>
<dbReference type="InterPro" id="IPR050287">
    <property type="entry name" value="MTA/SAH_deaminase"/>
</dbReference>
<dbReference type="GO" id="GO:0016814">
    <property type="term" value="F:hydrolase activity, acting on carbon-nitrogen (but not peptide) bonds, in cyclic amidines"/>
    <property type="evidence" value="ECO:0007669"/>
    <property type="project" value="UniProtKB-ARBA"/>
</dbReference>
<dbReference type="SUPFAM" id="SSF51338">
    <property type="entry name" value="Composite domain of metallo-dependent hydrolases"/>
    <property type="match status" value="1"/>
</dbReference>
<protein>
    <recommendedName>
        <fullName evidence="4">Amidohydrolase-related domain-containing protein</fullName>
    </recommendedName>
</protein>
<dbReference type="InterPro" id="IPR006680">
    <property type="entry name" value="Amidohydro-rel"/>
</dbReference>
<dbReference type="EMBL" id="NEXC01000031">
    <property type="protein sequence ID" value="PSN83240.1"/>
    <property type="molecule type" value="Genomic_DNA"/>
</dbReference>
<evidence type="ECO:0000313" key="6">
    <source>
        <dbReference type="Proteomes" id="UP000240880"/>
    </source>
</evidence>
<proteinExistence type="predicted"/>
<comment type="caution">
    <text evidence="5">The sequence shown here is derived from an EMBL/GenBank/DDBJ whole genome shotgun (WGS) entry which is preliminary data.</text>
</comment>
<name>A0A2R6A9Z0_9ARCH</name>
<dbReference type="AlphaFoldDB" id="A0A2R6A9Z0"/>
<evidence type="ECO:0000256" key="1">
    <source>
        <dbReference type="ARBA" id="ARBA00022723"/>
    </source>
</evidence>
<evidence type="ECO:0000313" key="5">
    <source>
        <dbReference type="EMBL" id="PSN83240.1"/>
    </source>
</evidence>
<dbReference type="InterPro" id="IPR032466">
    <property type="entry name" value="Metal_Hydrolase"/>
</dbReference>
<dbReference type="Proteomes" id="UP000240880">
    <property type="component" value="Unassembled WGS sequence"/>
</dbReference>
<dbReference type="Gene3D" id="3.20.20.140">
    <property type="entry name" value="Metal-dependent hydrolases"/>
    <property type="match status" value="1"/>
</dbReference>
<keyword evidence="3" id="KW-0862">Zinc</keyword>
<evidence type="ECO:0000256" key="2">
    <source>
        <dbReference type="ARBA" id="ARBA00022801"/>
    </source>
</evidence>